<evidence type="ECO:0000256" key="1">
    <source>
        <dbReference type="SAM" id="MobiDB-lite"/>
    </source>
</evidence>
<evidence type="ECO:0000313" key="3">
    <source>
        <dbReference type="Proteomes" id="UP000799436"/>
    </source>
</evidence>
<accession>A0A6G1LLX6</accession>
<feature type="compositionally biased region" description="Basic and acidic residues" evidence="1">
    <location>
        <begin position="1"/>
        <end position="15"/>
    </location>
</feature>
<sequence>MKESTSHALNPKEADSCNSGSPTRPQVVFEAVSSSLAMPHAATFSSNALCRIPPLLNLDDLPLLLTNKLPLPHILLHHLLLCLHFSHPSGLTKLHNPPGKLHVVTPGVCHRTLRLPLCNSLTLTCLLLLFFRQYHLPVHAATHFIRPVHPRAWLHGLSALTYLLLIPSTLLQQSSWFGRNALCRWTCRLHRGGGAGGRHLGNGCLSVEAQCCAAIASARDDVVVLTVLSVTREQW</sequence>
<feature type="region of interest" description="Disordered" evidence="1">
    <location>
        <begin position="1"/>
        <end position="22"/>
    </location>
</feature>
<keyword evidence="3" id="KW-1185">Reference proteome</keyword>
<name>A0A6G1LLX6_9PEZI</name>
<gene>
    <name evidence="2" type="ORF">EJ03DRAFT_101527</name>
</gene>
<dbReference type="AlphaFoldDB" id="A0A6G1LLX6"/>
<evidence type="ECO:0000313" key="2">
    <source>
        <dbReference type="EMBL" id="KAF2773562.1"/>
    </source>
</evidence>
<dbReference type="EMBL" id="ML995810">
    <property type="protein sequence ID" value="KAF2773562.1"/>
    <property type="molecule type" value="Genomic_DNA"/>
</dbReference>
<proteinExistence type="predicted"/>
<dbReference type="Proteomes" id="UP000799436">
    <property type="component" value="Unassembled WGS sequence"/>
</dbReference>
<protein>
    <submittedName>
        <fullName evidence="2">Uncharacterized protein</fullName>
    </submittedName>
</protein>
<reference evidence="2" key="1">
    <citation type="journal article" date="2020" name="Stud. Mycol.">
        <title>101 Dothideomycetes genomes: a test case for predicting lifestyles and emergence of pathogens.</title>
        <authorList>
            <person name="Haridas S."/>
            <person name="Albert R."/>
            <person name="Binder M."/>
            <person name="Bloem J."/>
            <person name="Labutti K."/>
            <person name="Salamov A."/>
            <person name="Andreopoulos B."/>
            <person name="Baker S."/>
            <person name="Barry K."/>
            <person name="Bills G."/>
            <person name="Bluhm B."/>
            <person name="Cannon C."/>
            <person name="Castanera R."/>
            <person name="Culley D."/>
            <person name="Daum C."/>
            <person name="Ezra D."/>
            <person name="Gonzalez J."/>
            <person name="Henrissat B."/>
            <person name="Kuo A."/>
            <person name="Liang C."/>
            <person name="Lipzen A."/>
            <person name="Lutzoni F."/>
            <person name="Magnuson J."/>
            <person name="Mondo S."/>
            <person name="Nolan M."/>
            <person name="Ohm R."/>
            <person name="Pangilinan J."/>
            <person name="Park H.-J."/>
            <person name="Ramirez L."/>
            <person name="Alfaro M."/>
            <person name="Sun H."/>
            <person name="Tritt A."/>
            <person name="Yoshinaga Y."/>
            <person name="Zwiers L.-H."/>
            <person name="Turgeon B."/>
            <person name="Goodwin S."/>
            <person name="Spatafora J."/>
            <person name="Crous P."/>
            <person name="Grigoriev I."/>
        </authorList>
    </citation>
    <scope>NUCLEOTIDE SEQUENCE</scope>
    <source>
        <strain evidence="2">CBS 116005</strain>
    </source>
</reference>
<organism evidence="2 3">
    <name type="scientific">Teratosphaeria nubilosa</name>
    <dbReference type="NCBI Taxonomy" id="161662"/>
    <lineage>
        <taxon>Eukaryota</taxon>
        <taxon>Fungi</taxon>
        <taxon>Dikarya</taxon>
        <taxon>Ascomycota</taxon>
        <taxon>Pezizomycotina</taxon>
        <taxon>Dothideomycetes</taxon>
        <taxon>Dothideomycetidae</taxon>
        <taxon>Mycosphaerellales</taxon>
        <taxon>Teratosphaeriaceae</taxon>
        <taxon>Teratosphaeria</taxon>
    </lineage>
</organism>